<feature type="chain" id="PRO_5022731732" evidence="1">
    <location>
        <begin position="29"/>
        <end position="433"/>
    </location>
</feature>
<accession>A0A5C6S4F1</accession>
<dbReference type="OrthoDB" id="629570at2"/>
<reference evidence="3 4" key="1">
    <citation type="submission" date="2019-08" db="EMBL/GenBank/DDBJ databases">
        <title>Genome of Phaeodactylibacter luteus.</title>
        <authorList>
            <person name="Bowman J.P."/>
        </authorList>
    </citation>
    <scope>NUCLEOTIDE SEQUENCE [LARGE SCALE GENOMIC DNA]</scope>
    <source>
        <strain evidence="3 4">KCTC 42180</strain>
    </source>
</reference>
<comment type="caution">
    <text evidence="3">The sequence shown here is derived from an EMBL/GenBank/DDBJ whole genome shotgun (WGS) entry which is preliminary data.</text>
</comment>
<organism evidence="3 4">
    <name type="scientific">Phaeodactylibacter luteus</name>
    <dbReference type="NCBI Taxonomy" id="1564516"/>
    <lineage>
        <taxon>Bacteria</taxon>
        <taxon>Pseudomonadati</taxon>
        <taxon>Bacteroidota</taxon>
        <taxon>Saprospiria</taxon>
        <taxon>Saprospirales</taxon>
        <taxon>Haliscomenobacteraceae</taxon>
        <taxon>Phaeodactylibacter</taxon>
    </lineage>
</organism>
<keyword evidence="1" id="KW-0732">Signal</keyword>
<dbReference type="InterPro" id="IPR026444">
    <property type="entry name" value="Secre_tail"/>
</dbReference>
<gene>
    <name evidence="3" type="ORF">FRY97_01490</name>
</gene>
<dbReference type="NCBIfam" id="TIGR04183">
    <property type="entry name" value="Por_Secre_tail"/>
    <property type="match status" value="1"/>
</dbReference>
<proteinExistence type="predicted"/>
<dbReference type="Pfam" id="PF18962">
    <property type="entry name" value="Por_Secre_tail"/>
    <property type="match status" value="1"/>
</dbReference>
<dbReference type="EMBL" id="VOOR01000002">
    <property type="protein sequence ID" value="TXB69510.1"/>
    <property type="molecule type" value="Genomic_DNA"/>
</dbReference>
<evidence type="ECO:0000313" key="3">
    <source>
        <dbReference type="EMBL" id="TXB69510.1"/>
    </source>
</evidence>
<dbReference type="Proteomes" id="UP000321580">
    <property type="component" value="Unassembled WGS sequence"/>
</dbReference>
<evidence type="ECO:0000313" key="4">
    <source>
        <dbReference type="Proteomes" id="UP000321580"/>
    </source>
</evidence>
<feature type="domain" description="Secretion system C-terminal sorting" evidence="2">
    <location>
        <begin position="355"/>
        <end position="421"/>
    </location>
</feature>
<evidence type="ECO:0000259" key="2">
    <source>
        <dbReference type="Pfam" id="PF18962"/>
    </source>
</evidence>
<evidence type="ECO:0000256" key="1">
    <source>
        <dbReference type="SAM" id="SignalP"/>
    </source>
</evidence>
<name>A0A5C6S4F1_9BACT</name>
<keyword evidence="4" id="KW-1185">Reference proteome</keyword>
<protein>
    <submittedName>
        <fullName evidence="3">T9SS type A sorting domain-containing protein</fullName>
    </submittedName>
</protein>
<sequence length="433" mass="46574">MNCKSLSKMRQASLLLLLAFGTLQYGQAQFIEVSYGAGYAQQAFLDLQSGQQTVVGNTTWDLALSVAPGPDAGIFLNEAAGSEGAPLNLFYTDETDFGADIGEASLQGPIFNTEADWSNGAFNTLRDPEDPFDYGWGQYSTTSHSISGNRVFVLQLRDGRLRKIWIESLSNGVYTIRHANLDGSDEQVLEVDKAGFTNTSLAFVNISSNTIATNIPATSNWDLLFTRYITPLDDGEGNTLDYLVAGTLSAPGVEVAIANGVDPTAVQFADYAASLNPRADAIGYDWKTFDLGTFQWMVPQDRVYFVRRASGETWKLSFVDFEGASTGLAVLQAEPLGILSSTKVESSLGTALKAYPNPARDEVQILFDAASAGSASLTVWSIHGQRLMEVPVEVNSGLNALSLPVNGLPNGVYALRLSGASWQSAAARITIKR</sequence>
<feature type="signal peptide" evidence="1">
    <location>
        <begin position="1"/>
        <end position="28"/>
    </location>
</feature>
<dbReference type="AlphaFoldDB" id="A0A5C6S4F1"/>